<comment type="caution">
    <text evidence="1">The sequence shown here is derived from an EMBL/GenBank/DDBJ whole genome shotgun (WGS) entry which is preliminary data.</text>
</comment>
<protein>
    <recommendedName>
        <fullName evidence="3">Helix-turn-helix domain-containing protein</fullName>
    </recommendedName>
</protein>
<dbReference type="RefSeq" id="WP_194415392.1">
    <property type="nucleotide sequence ID" value="NZ_BAABKZ010000005.1"/>
</dbReference>
<dbReference type="Gene3D" id="1.10.10.60">
    <property type="entry name" value="Homeodomain-like"/>
    <property type="match status" value="1"/>
</dbReference>
<dbReference type="Pfam" id="PF13384">
    <property type="entry name" value="HTH_23"/>
    <property type="match status" value="1"/>
</dbReference>
<gene>
    <name evidence="1" type="ORF">GCM10025760_34360</name>
</gene>
<reference evidence="2" key="1">
    <citation type="journal article" date="2019" name="Int. J. Syst. Evol. Microbiol.">
        <title>The Global Catalogue of Microorganisms (GCM) 10K type strain sequencing project: providing services to taxonomists for standard genome sequencing and annotation.</title>
        <authorList>
            <consortium name="The Broad Institute Genomics Platform"/>
            <consortium name="The Broad Institute Genome Sequencing Center for Infectious Disease"/>
            <person name="Wu L."/>
            <person name="Ma J."/>
        </authorList>
    </citation>
    <scope>NUCLEOTIDE SEQUENCE [LARGE SCALE GENOMIC DNA]</scope>
    <source>
        <strain evidence="2">JCM 18959</strain>
    </source>
</reference>
<evidence type="ECO:0000313" key="1">
    <source>
        <dbReference type="EMBL" id="GAA5098866.1"/>
    </source>
</evidence>
<proteinExistence type="predicted"/>
<evidence type="ECO:0000313" key="2">
    <source>
        <dbReference type="Proteomes" id="UP001501407"/>
    </source>
</evidence>
<keyword evidence="2" id="KW-1185">Reference proteome</keyword>
<evidence type="ECO:0008006" key="3">
    <source>
        <dbReference type="Google" id="ProtNLM"/>
    </source>
</evidence>
<sequence length="172" mass="18455">MGHPAGHLEARKLRAEGHSLRSIAGQLGVGRSTVMRWCEGVDPGPLRALDRGAAERARQDYEAEADTIAADVLDRAPWLAAAPEHVTRYARAVARERIAERLFTRRAPDLDSLADLEAAAAVVDTAAKHAEARGRALGLDPLTASKMTRARVVVTLAEVLASQPPTRAEIEA</sequence>
<dbReference type="Proteomes" id="UP001501407">
    <property type="component" value="Unassembled WGS sequence"/>
</dbReference>
<accession>A0ABP9MQC0</accession>
<dbReference type="EMBL" id="BAABKZ010000005">
    <property type="protein sequence ID" value="GAA5098866.1"/>
    <property type="molecule type" value="Genomic_DNA"/>
</dbReference>
<name>A0ABP9MQC0_9MICO</name>
<organism evidence="1 2">
    <name type="scientific">Microbacterium yannicii</name>
    <dbReference type="NCBI Taxonomy" id="671622"/>
    <lineage>
        <taxon>Bacteria</taxon>
        <taxon>Bacillati</taxon>
        <taxon>Actinomycetota</taxon>
        <taxon>Actinomycetes</taxon>
        <taxon>Micrococcales</taxon>
        <taxon>Microbacteriaceae</taxon>
        <taxon>Microbacterium</taxon>
    </lineage>
</organism>